<name>X0YI15_9ZZZZ</name>
<evidence type="ECO:0000313" key="1">
    <source>
        <dbReference type="EMBL" id="GAG48243.1"/>
    </source>
</evidence>
<comment type="caution">
    <text evidence="1">The sequence shown here is derived from an EMBL/GenBank/DDBJ whole genome shotgun (WGS) entry which is preliminary data.</text>
</comment>
<organism evidence="1">
    <name type="scientific">marine sediment metagenome</name>
    <dbReference type="NCBI Taxonomy" id="412755"/>
    <lineage>
        <taxon>unclassified sequences</taxon>
        <taxon>metagenomes</taxon>
        <taxon>ecological metagenomes</taxon>
    </lineage>
</organism>
<proteinExistence type="predicted"/>
<dbReference type="EMBL" id="BARS01055705">
    <property type="protein sequence ID" value="GAG48243.1"/>
    <property type="molecule type" value="Genomic_DNA"/>
</dbReference>
<sequence length="34" mass="3733">NIFIILFLTRLSSVISGQIVIYLIGITPSQTTPN</sequence>
<accession>X0YI15</accession>
<protein>
    <submittedName>
        <fullName evidence="1">Uncharacterized protein</fullName>
    </submittedName>
</protein>
<reference evidence="1" key="1">
    <citation type="journal article" date="2014" name="Front. Microbiol.">
        <title>High frequency of phylogenetically diverse reductive dehalogenase-homologous genes in deep subseafloor sedimentary metagenomes.</title>
        <authorList>
            <person name="Kawai M."/>
            <person name="Futagami T."/>
            <person name="Toyoda A."/>
            <person name="Takaki Y."/>
            <person name="Nishi S."/>
            <person name="Hori S."/>
            <person name="Arai W."/>
            <person name="Tsubouchi T."/>
            <person name="Morono Y."/>
            <person name="Uchiyama I."/>
            <person name="Ito T."/>
            <person name="Fujiyama A."/>
            <person name="Inagaki F."/>
            <person name="Takami H."/>
        </authorList>
    </citation>
    <scope>NUCLEOTIDE SEQUENCE</scope>
    <source>
        <strain evidence="1">Expedition CK06-06</strain>
    </source>
</reference>
<gene>
    <name evidence="1" type="ORF">S01H1_82200</name>
</gene>
<feature type="non-terminal residue" evidence="1">
    <location>
        <position position="1"/>
    </location>
</feature>
<dbReference type="AlphaFoldDB" id="X0YI15"/>